<evidence type="ECO:0000256" key="1">
    <source>
        <dbReference type="ARBA" id="ARBA00008419"/>
    </source>
</evidence>
<gene>
    <name evidence="7" type="ORF">SAMN05216191_101557</name>
</gene>
<dbReference type="Gene3D" id="1.20.5.320">
    <property type="entry name" value="6-Phosphogluconate Dehydrogenase, domain 3"/>
    <property type="match status" value="1"/>
</dbReference>
<evidence type="ECO:0000256" key="2">
    <source>
        <dbReference type="ARBA" id="ARBA00011738"/>
    </source>
</evidence>
<dbReference type="AlphaFoldDB" id="A0A1G9GT12"/>
<name>A0A1G9GT12_9BACL</name>
<keyword evidence="4 5" id="KW-0311">Gluconate utilization</keyword>
<evidence type="ECO:0000256" key="5">
    <source>
        <dbReference type="RuleBase" id="RU000485"/>
    </source>
</evidence>
<dbReference type="FunFam" id="1.10.1040.10:FF:000002">
    <property type="entry name" value="6-phosphogluconate dehydrogenase, decarboxylating"/>
    <property type="match status" value="1"/>
</dbReference>
<proteinExistence type="inferred from homology"/>
<evidence type="ECO:0000259" key="6">
    <source>
        <dbReference type="SMART" id="SM01350"/>
    </source>
</evidence>
<dbReference type="PRINTS" id="PR00076">
    <property type="entry name" value="6PGDHDRGNASE"/>
</dbReference>
<dbReference type="PANTHER" id="PTHR11811">
    <property type="entry name" value="6-PHOSPHOGLUCONATE DEHYDROGENASE"/>
    <property type="match status" value="1"/>
</dbReference>
<dbReference type="GO" id="GO:0004616">
    <property type="term" value="F:phosphogluconate dehydrogenase (decarboxylating) activity"/>
    <property type="evidence" value="ECO:0007669"/>
    <property type="project" value="UniProtKB-EC"/>
</dbReference>
<comment type="subunit">
    <text evidence="2">Homodimer.</text>
</comment>
<feature type="domain" description="6-phosphogluconate dehydrogenase C-terminal" evidence="6">
    <location>
        <begin position="269"/>
        <end position="559"/>
    </location>
</feature>
<organism evidence="7 8">
    <name type="scientific">Paenibacillus jilunlii</name>
    <dbReference type="NCBI Taxonomy" id="682956"/>
    <lineage>
        <taxon>Bacteria</taxon>
        <taxon>Bacillati</taxon>
        <taxon>Bacillota</taxon>
        <taxon>Bacilli</taxon>
        <taxon>Bacillales</taxon>
        <taxon>Paenibacillaceae</taxon>
        <taxon>Paenibacillus</taxon>
    </lineage>
</organism>
<dbReference type="PROSITE" id="PS00461">
    <property type="entry name" value="6PGD"/>
    <property type="match status" value="1"/>
</dbReference>
<dbReference type="NCBIfam" id="NF006765">
    <property type="entry name" value="PRK09287.1"/>
    <property type="match status" value="1"/>
</dbReference>
<dbReference type="InterPro" id="IPR006113">
    <property type="entry name" value="6PGDH_Gnd/GntZ"/>
</dbReference>
<evidence type="ECO:0000256" key="4">
    <source>
        <dbReference type="ARBA" id="ARBA00023064"/>
    </source>
</evidence>
<dbReference type="GO" id="GO:0019521">
    <property type="term" value="P:D-gluconate metabolic process"/>
    <property type="evidence" value="ECO:0007669"/>
    <property type="project" value="UniProtKB-KW"/>
</dbReference>
<dbReference type="FunFam" id="3.40.50.720:FF:000007">
    <property type="entry name" value="6-phosphogluconate dehydrogenase, decarboxylating"/>
    <property type="match status" value="1"/>
</dbReference>
<dbReference type="InterPro" id="IPR006114">
    <property type="entry name" value="6PGDH_C"/>
</dbReference>
<dbReference type="SUPFAM" id="SSF48179">
    <property type="entry name" value="6-phosphogluconate dehydrogenase C-terminal domain-like"/>
    <property type="match status" value="1"/>
</dbReference>
<dbReference type="Proteomes" id="UP000182783">
    <property type="component" value="Unassembled WGS sequence"/>
</dbReference>
<comment type="catalytic activity">
    <reaction evidence="5">
        <text>6-phospho-D-gluconate + NADP(+) = D-ribulose 5-phosphate + CO2 + NADPH</text>
        <dbReference type="Rhea" id="RHEA:10116"/>
        <dbReference type="ChEBI" id="CHEBI:16526"/>
        <dbReference type="ChEBI" id="CHEBI:57783"/>
        <dbReference type="ChEBI" id="CHEBI:58121"/>
        <dbReference type="ChEBI" id="CHEBI:58349"/>
        <dbReference type="ChEBI" id="CHEBI:58759"/>
        <dbReference type="EC" id="1.1.1.44"/>
    </reaction>
</comment>
<dbReference type="FunFam" id="1.20.5.320:FF:000001">
    <property type="entry name" value="6-phosphogluconate dehydrogenase, decarboxylating"/>
    <property type="match status" value="1"/>
</dbReference>
<dbReference type="SUPFAM" id="SSF51735">
    <property type="entry name" value="NAD(P)-binding Rossmann-fold domains"/>
    <property type="match status" value="1"/>
</dbReference>
<dbReference type="InterPro" id="IPR006184">
    <property type="entry name" value="6PGdom_BS"/>
</dbReference>
<dbReference type="Gene3D" id="1.10.1040.10">
    <property type="entry name" value="N-(1-d-carboxylethyl)-l-norvaline Dehydrogenase, domain 2"/>
    <property type="match status" value="1"/>
</dbReference>
<dbReference type="SMART" id="SM01350">
    <property type="entry name" value="6PGD"/>
    <property type="match status" value="1"/>
</dbReference>
<sequence>MNGDKLHWTEPGHPAYGVPCSLPPDWKRVFTSACKNVKILIVSNFRDMQDFVNEVDLFSSGRTLLSLTKDGILILREMDFTQIQVQRVENQMAKQQIGVIGLAVMGKNLALNIESRGFTVSVYNRSPEKTHDLISEAEGKNLTGTFSIEEFVESLEVPRKILIMVQAGKATDATIEQLLPHLDQGDIIIDGGNAYFPDTVRRNKELEAKGFRFIGTGVSGGEEGALKGPSIMPGGQESAYKLVEPILTAISAKVNGEPCCTYIGPDGAGHYVKMVHNGIEYGDMQLIGEAYHLLKDVLGLDAKELHSIFADWNSGELDSYLIEITKDIFAEYDEETGKPMVDVILDAAGQKGTGKWTSQSSLDLGVPLSMITESVFSRFLSAMKEERVAASKVLSGPVTEPFRGDKAEFIENVRKALFASKIVSYAQGFAQLRVASEEYNWDLKYGNLAKIWRGGCIIRSRFLQNITDAYENNPELKNLLLDPFFKNIMDTYQAAWRQVVSAAVAQGVPVPGFSSALAYYDSYRTERLPANLLQAQRDYFGAHTFKRVDKEGVFHHNWLSE</sequence>
<dbReference type="InterPro" id="IPR008927">
    <property type="entry name" value="6-PGluconate_DH-like_C_sf"/>
</dbReference>
<keyword evidence="5" id="KW-0521">NADP</keyword>
<evidence type="ECO:0000313" key="8">
    <source>
        <dbReference type="Proteomes" id="UP000182783"/>
    </source>
</evidence>
<evidence type="ECO:0000256" key="3">
    <source>
        <dbReference type="ARBA" id="ARBA00023002"/>
    </source>
</evidence>
<dbReference type="NCBIfam" id="TIGR00873">
    <property type="entry name" value="gnd"/>
    <property type="match status" value="1"/>
</dbReference>
<dbReference type="UniPathway" id="UPA00115">
    <property type="reaction ID" value="UER00410"/>
</dbReference>
<dbReference type="InterPro" id="IPR006115">
    <property type="entry name" value="6PGDH_NADP-bd"/>
</dbReference>
<reference evidence="7 8" key="1">
    <citation type="submission" date="2016-10" db="EMBL/GenBank/DDBJ databases">
        <authorList>
            <person name="de Groot N.N."/>
        </authorList>
    </citation>
    <scope>NUCLEOTIDE SEQUENCE [LARGE SCALE GENOMIC DNA]</scope>
    <source>
        <strain evidence="7 8">CGMCC 1.10239</strain>
    </source>
</reference>
<evidence type="ECO:0000313" key="7">
    <source>
        <dbReference type="EMBL" id="SDL03778.1"/>
    </source>
</evidence>
<dbReference type="Pfam" id="PF00393">
    <property type="entry name" value="6PGD"/>
    <property type="match status" value="1"/>
</dbReference>
<dbReference type="GO" id="GO:0006098">
    <property type="term" value="P:pentose-phosphate shunt"/>
    <property type="evidence" value="ECO:0007669"/>
    <property type="project" value="UniProtKB-UniPathway"/>
</dbReference>
<dbReference type="GO" id="GO:0050661">
    <property type="term" value="F:NADP binding"/>
    <property type="evidence" value="ECO:0007669"/>
    <property type="project" value="InterPro"/>
</dbReference>
<dbReference type="EMBL" id="FNGM01000001">
    <property type="protein sequence ID" value="SDL03778.1"/>
    <property type="molecule type" value="Genomic_DNA"/>
</dbReference>
<comment type="pathway">
    <text evidence="5">Carbohydrate degradation; pentose phosphate pathway; D-ribulose 5-phosphate from D-glucose 6-phosphate (oxidative stage): step 3/3.</text>
</comment>
<keyword evidence="5" id="KW-0570">Pentose shunt</keyword>
<dbReference type="Pfam" id="PF03446">
    <property type="entry name" value="NAD_binding_2"/>
    <property type="match status" value="1"/>
</dbReference>
<dbReference type="InterPro" id="IPR006183">
    <property type="entry name" value="Pgluconate_DH"/>
</dbReference>
<dbReference type="InterPro" id="IPR013328">
    <property type="entry name" value="6PGD_dom2"/>
</dbReference>
<accession>A0A1G9GT12</accession>
<dbReference type="Gene3D" id="3.40.50.720">
    <property type="entry name" value="NAD(P)-binding Rossmann-like Domain"/>
    <property type="match status" value="1"/>
</dbReference>
<keyword evidence="3 5" id="KW-0560">Oxidoreductase</keyword>
<comment type="similarity">
    <text evidence="1 5">Belongs to the 6-phosphogluconate dehydrogenase family.</text>
</comment>
<dbReference type="EC" id="1.1.1.44" evidence="5"/>
<dbReference type="InterPro" id="IPR036291">
    <property type="entry name" value="NAD(P)-bd_dom_sf"/>
</dbReference>
<protein>
    <recommendedName>
        <fullName evidence="5">6-phosphogluconate dehydrogenase, decarboxylating</fullName>
        <ecNumber evidence="5">1.1.1.44</ecNumber>
    </recommendedName>
</protein>